<sequence>LLTDIDETVLTVEERLFWRERFESQSCKKKSVRFREFDDPENKCRFFTRPTDVEGMGHPSLEQNPLRDACPQAHYVTRSAPVFASFSHDPDRYVKKLRNREDGMNYVMLYTSL</sequence>
<reference evidence="2" key="2">
    <citation type="submission" date="2017-02" db="UniProtKB">
        <authorList>
            <consortium name="WormBaseParasite"/>
        </authorList>
    </citation>
    <scope>IDENTIFICATION</scope>
</reference>
<dbReference type="WBParaSite" id="ACAC_0000547201-mRNA-1">
    <property type="protein sequence ID" value="ACAC_0000547201-mRNA-1"/>
    <property type="gene ID" value="ACAC_0000547201"/>
</dbReference>
<reference evidence="1" key="1">
    <citation type="submission" date="2012-09" db="EMBL/GenBank/DDBJ databases">
        <authorList>
            <person name="Martin A.A."/>
        </authorList>
    </citation>
    <scope>NUCLEOTIDE SEQUENCE</scope>
</reference>
<accession>A0A0K0D5X7</accession>
<protein>
    <submittedName>
        <fullName evidence="2">FCP1 homology domain-containing protein</fullName>
    </submittedName>
</protein>
<keyword evidence="1" id="KW-1185">Reference proteome</keyword>
<evidence type="ECO:0000313" key="1">
    <source>
        <dbReference type="Proteomes" id="UP000035642"/>
    </source>
</evidence>
<organism evidence="1 2">
    <name type="scientific">Angiostrongylus cantonensis</name>
    <name type="common">Rat lungworm</name>
    <dbReference type="NCBI Taxonomy" id="6313"/>
    <lineage>
        <taxon>Eukaryota</taxon>
        <taxon>Metazoa</taxon>
        <taxon>Ecdysozoa</taxon>
        <taxon>Nematoda</taxon>
        <taxon>Chromadorea</taxon>
        <taxon>Rhabditida</taxon>
        <taxon>Rhabditina</taxon>
        <taxon>Rhabditomorpha</taxon>
        <taxon>Strongyloidea</taxon>
        <taxon>Metastrongylidae</taxon>
        <taxon>Angiostrongylus</taxon>
    </lineage>
</organism>
<name>A0A0K0D5X7_ANGCA</name>
<evidence type="ECO:0000313" key="2">
    <source>
        <dbReference type="WBParaSite" id="ACAC_0000547201-mRNA-1"/>
    </source>
</evidence>
<dbReference type="Proteomes" id="UP000035642">
    <property type="component" value="Unassembled WGS sequence"/>
</dbReference>
<dbReference type="AlphaFoldDB" id="A0A0K0D5X7"/>
<proteinExistence type="predicted"/>